<dbReference type="RefSeq" id="WP_072727122.1">
    <property type="nucleotide sequence ID" value="NZ_CP062948.1"/>
</dbReference>
<evidence type="ECO:0000313" key="2">
    <source>
        <dbReference type="Proteomes" id="UP000216352"/>
    </source>
</evidence>
<proteinExistence type="predicted"/>
<protein>
    <submittedName>
        <fullName evidence="1">Toxin</fullName>
    </submittedName>
</protein>
<evidence type="ECO:0000313" key="1">
    <source>
        <dbReference type="EMBL" id="OZG60705.1"/>
    </source>
</evidence>
<gene>
    <name evidence="1" type="ORF">BLEM_1674</name>
</gene>
<organism evidence="1 2">
    <name type="scientific">Bifidobacterium lemurum</name>
    <dbReference type="NCBI Taxonomy" id="1603886"/>
    <lineage>
        <taxon>Bacteria</taxon>
        <taxon>Bacillati</taxon>
        <taxon>Actinomycetota</taxon>
        <taxon>Actinomycetes</taxon>
        <taxon>Bifidobacteriales</taxon>
        <taxon>Bifidobacteriaceae</taxon>
        <taxon>Bifidobacterium</taxon>
    </lineage>
</organism>
<keyword evidence="2" id="KW-1185">Reference proteome</keyword>
<dbReference type="AlphaFoldDB" id="A0A261FNZ3"/>
<accession>A0A261FNZ3</accession>
<sequence length="87" mass="9804">MWYNIPEIVLRSALKHGVNPNDALYVTERPIVTLVMEEEPLKILHLGISPEGIPLEVVTIRTSRGDAVIHAMRMRTKYVKLLEGGGR</sequence>
<comment type="caution">
    <text evidence="1">The sequence shown here is derived from an EMBL/GenBank/DDBJ whole genome shotgun (WGS) entry which is preliminary data.</text>
</comment>
<dbReference type="EMBL" id="MWWX01000013">
    <property type="protein sequence ID" value="OZG60705.1"/>
    <property type="molecule type" value="Genomic_DNA"/>
</dbReference>
<dbReference type="Proteomes" id="UP000216352">
    <property type="component" value="Unassembled WGS sequence"/>
</dbReference>
<reference evidence="1 2" key="1">
    <citation type="journal article" date="2017" name="BMC Genomics">
        <title>Comparative genomic and phylogenomic analyses of the Bifidobacteriaceae family.</title>
        <authorList>
            <person name="Lugli G.A."/>
            <person name="Milani C."/>
            <person name="Turroni F."/>
            <person name="Duranti S."/>
            <person name="Mancabelli L."/>
            <person name="Mangifesta M."/>
            <person name="Ferrario C."/>
            <person name="Modesto M."/>
            <person name="Mattarelli P."/>
            <person name="Jiri K."/>
            <person name="van Sinderen D."/>
            <person name="Ventura M."/>
        </authorList>
    </citation>
    <scope>NUCLEOTIDE SEQUENCE [LARGE SCALE GENOMIC DNA]</scope>
    <source>
        <strain evidence="1 2">DSM 28807</strain>
    </source>
</reference>
<name>A0A261FNZ3_9BIFI</name>